<dbReference type="PROSITE" id="PS00514">
    <property type="entry name" value="FIBRINOGEN_C_1"/>
    <property type="match status" value="1"/>
</dbReference>
<keyword evidence="1" id="KW-1015">Disulfide bond</keyword>
<dbReference type="NCBIfam" id="NF040941">
    <property type="entry name" value="GGGWT_bact"/>
    <property type="match status" value="1"/>
</dbReference>
<evidence type="ECO:0000256" key="3">
    <source>
        <dbReference type="SAM" id="SignalP"/>
    </source>
</evidence>
<dbReference type="InterPro" id="IPR014716">
    <property type="entry name" value="Fibrinogen_a/b/g_C_1"/>
</dbReference>
<dbReference type="SUPFAM" id="SSF56496">
    <property type="entry name" value="Fibrinogen C-terminal domain-like"/>
    <property type="match status" value="1"/>
</dbReference>
<name>A0A8J9UXN5_9NEOP</name>
<dbReference type="GO" id="GO:0005615">
    <property type="term" value="C:extracellular space"/>
    <property type="evidence" value="ECO:0007669"/>
    <property type="project" value="TreeGrafter"/>
</dbReference>
<proteinExistence type="predicted"/>
<sequence length="522" mass="60103">MVSKCKVLLVVLVFTKASSDNIRGKSGKRKQHLYSNDNIWKKVYETELDDAFLVSDRDKNFTRAAQSTSTSDNEVVIEKLMEAITANEKYLKKIENIDFKLNRLDIEIHERTNAILKRLTEVTTTVHSPGDSKKYNASWDDLKTDISQIKLSLEKYQRHSVDNKECSLEVNLDSRLSFLESHMKSVMNSVDTIANVIAEVKNRQRTRNSNKPEVNGAIDPSFLINEFRRVIHEQKTKKCDCKSGRVDRAERYPTDCQEIQTQGFNITGIYKIKPDEMEPFYVLCDLNAAGGGWTVIQNRFDGSQDFFKNWYEYKHGFGNLAGEFWLGLEKIYYLTNQKLYELRVEIESQHGQEASGTYSVFTLGPEYEGYRISTIGTFRGTAGDSLSYHAGQKFSTYDVDNDEWKEGSCANEHGGAWWYKECDKSNLNGKYLISPDESNEQSIYWVSFKGSHSPLYKTRMMIRPLPASRPMEYNERILSTKLSIDKNRGKDTKSSYHEAVRGRLPYRFDDGLHADGFFPNYA</sequence>
<evidence type="ECO:0000256" key="2">
    <source>
        <dbReference type="ARBA" id="ARBA00053344"/>
    </source>
</evidence>
<dbReference type="AlphaFoldDB" id="A0A8J9UXN5"/>
<protein>
    <recommendedName>
        <fullName evidence="4">Fibrinogen C-terminal domain-containing protein</fullName>
    </recommendedName>
</protein>
<accession>A0A8J9UXN5</accession>
<keyword evidence="6" id="KW-1185">Reference proteome</keyword>
<dbReference type="PANTHER" id="PTHR19143:SF458">
    <property type="entry name" value="FIBRINOGEN C-TERMINAL DOMAIN-CONTAINING PROTEIN-RELATED"/>
    <property type="match status" value="1"/>
</dbReference>
<dbReference type="OrthoDB" id="6145874at2759"/>
<evidence type="ECO:0000313" key="6">
    <source>
        <dbReference type="Proteomes" id="UP000838878"/>
    </source>
</evidence>
<organism evidence="5 6">
    <name type="scientific">Brenthis ino</name>
    <name type="common">lesser marbled fritillary</name>
    <dbReference type="NCBI Taxonomy" id="405034"/>
    <lineage>
        <taxon>Eukaryota</taxon>
        <taxon>Metazoa</taxon>
        <taxon>Ecdysozoa</taxon>
        <taxon>Arthropoda</taxon>
        <taxon>Hexapoda</taxon>
        <taxon>Insecta</taxon>
        <taxon>Pterygota</taxon>
        <taxon>Neoptera</taxon>
        <taxon>Endopterygota</taxon>
        <taxon>Lepidoptera</taxon>
        <taxon>Glossata</taxon>
        <taxon>Ditrysia</taxon>
        <taxon>Papilionoidea</taxon>
        <taxon>Nymphalidae</taxon>
        <taxon>Heliconiinae</taxon>
        <taxon>Argynnini</taxon>
        <taxon>Brenthis</taxon>
    </lineage>
</organism>
<dbReference type="InterPro" id="IPR050373">
    <property type="entry name" value="Fibrinogen_C-term_domain"/>
</dbReference>
<feature type="signal peptide" evidence="3">
    <location>
        <begin position="1"/>
        <end position="19"/>
    </location>
</feature>
<reference evidence="5" key="1">
    <citation type="submission" date="2021-12" db="EMBL/GenBank/DDBJ databases">
        <authorList>
            <person name="Martin H S."/>
        </authorList>
    </citation>
    <scope>NUCLEOTIDE SEQUENCE</scope>
</reference>
<dbReference type="FunFam" id="3.90.215.10:FF:000001">
    <property type="entry name" value="Tenascin isoform 1"/>
    <property type="match status" value="1"/>
</dbReference>
<feature type="chain" id="PRO_5035447080" description="Fibrinogen C-terminal domain-containing protein" evidence="3">
    <location>
        <begin position="20"/>
        <end position="522"/>
    </location>
</feature>
<gene>
    <name evidence="5" type="ORF">BINO364_LOCUS3181</name>
</gene>
<evidence type="ECO:0000313" key="5">
    <source>
        <dbReference type="EMBL" id="CAH0716405.1"/>
    </source>
</evidence>
<evidence type="ECO:0000256" key="1">
    <source>
        <dbReference type="ARBA" id="ARBA00023157"/>
    </source>
</evidence>
<keyword evidence="3" id="KW-0732">Signal</keyword>
<dbReference type="PANTHER" id="PTHR19143">
    <property type="entry name" value="FIBRINOGEN/TENASCIN/ANGIOPOEITIN"/>
    <property type="match status" value="1"/>
</dbReference>
<dbReference type="Proteomes" id="UP000838878">
    <property type="component" value="Chromosome 11"/>
</dbReference>
<dbReference type="CDD" id="cd00087">
    <property type="entry name" value="FReD"/>
    <property type="match status" value="1"/>
</dbReference>
<dbReference type="SMART" id="SM00186">
    <property type="entry name" value="FBG"/>
    <property type="match status" value="1"/>
</dbReference>
<feature type="non-terminal residue" evidence="5">
    <location>
        <position position="522"/>
    </location>
</feature>
<dbReference type="Gene3D" id="3.90.215.10">
    <property type="entry name" value="Gamma Fibrinogen, chain A, domain 1"/>
    <property type="match status" value="1"/>
</dbReference>
<dbReference type="InterPro" id="IPR002181">
    <property type="entry name" value="Fibrinogen_a/b/g_C_dom"/>
</dbReference>
<dbReference type="InterPro" id="IPR036056">
    <property type="entry name" value="Fibrinogen-like_C"/>
</dbReference>
<evidence type="ECO:0000259" key="4">
    <source>
        <dbReference type="PROSITE" id="PS51406"/>
    </source>
</evidence>
<dbReference type="PROSITE" id="PS51406">
    <property type="entry name" value="FIBRINOGEN_C_2"/>
    <property type="match status" value="1"/>
</dbReference>
<dbReference type="GO" id="GO:0030246">
    <property type="term" value="F:carbohydrate binding"/>
    <property type="evidence" value="ECO:0007669"/>
    <property type="project" value="UniProtKB-ARBA"/>
</dbReference>
<dbReference type="InterPro" id="IPR020837">
    <property type="entry name" value="Fibrinogen_CS"/>
</dbReference>
<comment type="function">
    <text evidence="2">Lectin involved in innate immunity. Agglutinates all types of human erythrocytes, Gram-positive and Gram-negative bacteria. Has a stronger agglutinating activity towards Gram-negative bacteria than towards Gram-positive bacteria. Specifically recognizes acetyl group-containing substances on agglutinated cells. The hemagglutinating activity was inhibited by EDTA, acetyl group-containing mono- and disaccharides, N-acetyl derivatives of amino acids, other acetyl group-containing substances, propionamide and benzamide. Enhances the antimicrobial activity of big defensin against Gram-positive bacteria but not against Gram-negative bacteria.</text>
</comment>
<dbReference type="EMBL" id="OV170231">
    <property type="protein sequence ID" value="CAH0716405.1"/>
    <property type="molecule type" value="Genomic_DNA"/>
</dbReference>
<dbReference type="Pfam" id="PF00147">
    <property type="entry name" value="Fibrinogen_C"/>
    <property type="match status" value="1"/>
</dbReference>
<feature type="domain" description="Fibrinogen C-terminal" evidence="4">
    <location>
        <begin position="247"/>
        <end position="466"/>
    </location>
</feature>